<dbReference type="SMART" id="SM00184">
    <property type="entry name" value="RING"/>
    <property type="match status" value="1"/>
</dbReference>
<dbReference type="SUPFAM" id="SSF57850">
    <property type="entry name" value="RING/U-box"/>
    <property type="match status" value="1"/>
</dbReference>
<dbReference type="EMBL" id="KB445564">
    <property type="protein sequence ID" value="EMC91337.1"/>
    <property type="molecule type" value="Genomic_DNA"/>
</dbReference>
<sequence>MAPMNEYAAVTVYSSQVKSDGEESVLVETGSFTPTRWFLEHGAQHSKGAGGERPTKKRKLNYVDGDVSESDPAYQTASGDGIVIHRVAIDLHFPDTLNSTDTTDFADSDFDTTHAIRVVAREIKGDGDGCQLRITLPYLRSPVLLISCTDIPNPIRASLLRYNPSPRHLEAWYSEAKSKNHPATVSVCSLKRSIGAAGTIVRLEATTSWKSGVSAFPQGMPVGKARVYEDYAWLLHTYPDQARDETESGRSTDWSPSDFYDSVHVPAKDPVLQGLYDGVLDSELYPFQKRAVTWMLNREGVAFKDGRVSPLPLPSQGQLSANFYQSVTDVHGNSCYVSHLEGIMTRTPPVDECCVSGGLLAEEMGLGKTVELLALVSLHKRFGMPSEGVMDGFSGTVVAPSQATLIITPPSILPQWRSELNRHAPALRVFEYEGLSSSRKKSKLEQQLIEDMATKYDVVIATYNTLRSEIHFAEDPPERNMRRTPKFERKRSPLVQIQWWRICLDEAQMVESGVTAAARVARRLPRIHSWAVTGTPLRKNVEDLHGLLIFLRLKPLSDSAKLWSHLVTNHRHLFRRIWSEFALRHTKAYIRDELHLPPQKRVVLTVPFSTVEQQHYSTLFGQMCEDVGLHADGSPVSGDWDPHDAATMEAMRAWLVRLRQTCLHPQVGGRNRKALGRGQGPLRTVAEVLEVMIEQNETAARTEERLLLASQLLRAHIVGNNGDDEHRSEKAVEIYTNATTSSTAVVQEARDRLTAAKAAMAAKGEVTSDSEGEDSASEGLPLLGRLRNNLRTALQLQHACTFFAATSYFQIKSNEHLTAPESDDFKRLEQQETDLYDAAKQVRREVLKESSRKAEATMRQINDMGLKRTLTLLPHIEDLRVGGIEGRKLVEKADELFDLIRDQGQVLVQWRKKMAEYLLKPLVDEDEEGVETTGEEYEMSTKQQDELYVYFDAFKAMHSDLNTFITGESAPLIDHEVKELIKAAKSFLDPDIETGDAVVHAPDLLLQLLEVRNKFRVYKDKIGSVRGLIQEARTMEGSLYLGSGRGVTERTLVQRHLAQLQSIFKDWTKVLAGLEKELELFRKAQNQRLEFYRQLQELSDAVAPYKEVLDPTLDLHALEAAATREEKQSRTLAQLKTKNRFLLHLRDENGAQAERKICVICQQTFENGVLTVCGHQYCKECIQYWWNQHRTCPVCKRKLTLNDFHNITYKPQELKAQEEVQAGTSSPGSATSISQSPLQSSIYSDVDSTLMDEIKSIDIPASYGTKIDTLGRHLHWIREHDPGAKSVVFSQFREFLDVLGTALSEFKIGYSRLGRNGAVEKFKHDPSIDCLLLDAKTDSSGLTLVNATHVFICEPLIQTAVELQAIARVHRIGQTRPTTVWMYLVNDTVEESIYEISVTRRLAHVQSQHQHGKSRSATPAPLQETAIDAANSEQLQSAPLSKLLVAGKGGGELVGDDDIWRCLFSGNAQKLLSKPSVEVEQAVGRHLRAAAAEQREAEGAA</sequence>
<dbReference type="Pfam" id="PF00271">
    <property type="entry name" value="Helicase_C"/>
    <property type="match status" value="1"/>
</dbReference>
<dbReference type="GO" id="GO:0005524">
    <property type="term" value="F:ATP binding"/>
    <property type="evidence" value="ECO:0007669"/>
    <property type="project" value="InterPro"/>
</dbReference>
<feature type="domain" description="Helicase C-terminal" evidence="10">
    <location>
        <begin position="1269"/>
        <end position="1426"/>
    </location>
</feature>
<dbReference type="PANTHER" id="PTHR45865:SF1">
    <property type="entry name" value="E3 UBIQUITIN-PROTEIN LIGASE SHPRH"/>
    <property type="match status" value="1"/>
</dbReference>
<keyword evidence="5" id="KW-0862">Zinc</keyword>
<dbReference type="GO" id="GO:0006974">
    <property type="term" value="P:DNA damage response"/>
    <property type="evidence" value="ECO:0007669"/>
    <property type="project" value="TreeGrafter"/>
</dbReference>
<dbReference type="InterPro" id="IPR052583">
    <property type="entry name" value="ATP-helicase/E3_Ub-Ligase"/>
</dbReference>
<evidence type="ECO:0000256" key="3">
    <source>
        <dbReference type="ARBA" id="ARBA00022771"/>
    </source>
</evidence>
<dbReference type="PROSITE" id="PS51194">
    <property type="entry name" value="HELICASE_CTER"/>
    <property type="match status" value="1"/>
</dbReference>
<dbReference type="InterPro" id="IPR059033">
    <property type="entry name" value="C144_05_dom"/>
</dbReference>
<keyword evidence="4" id="KW-0378">Hydrolase</keyword>
<keyword evidence="6" id="KW-0067">ATP-binding</keyword>
<dbReference type="OMA" id="KAVFFCA"/>
<evidence type="ECO:0000313" key="12">
    <source>
        <dbReference type="Proteomes" id="UP000011761"/>
    </source>
</evidence>
<dbReference type="InterPro" id="IPR001650">
    <property type="entry name" value="Helicase_C-like"/>
</dbReference>
<evidence type="ECO:0000256" key="5">
    <source>
        <dbReference type="ARBA" id="ARBA00022833"/>
    </source>
</evidence>
<dbReference type="GO" id="GO:0008270">
    <property type="term" value="F:zinc ion binding"/>
    <property type="evidence" value="ECO:0007669"/>
    <property type="project" value="UniProtKB-KW"/>
</dbReference>
<name>M2LBS7_BAUPA</name>
<dbReference type="GO" id="GO:0061630">
    <property type="term" value="F:ubiquitin protein ligase activity"/>
    <property type="evidence" value="ECO:0007669"/>
    <property type="project" value="TreeGrafter"/>
</dbReference>
<dbReference type="SMART" id="SM00487">
    <property type="entry name" value="DEXDc"/>
    <property type="match status" value="1"/>
</dbReference>
<dbReference type="PROSITE" id="PS51192">
    <property type="entry name" value="HELICASE_ATP_BIND_1"/>
    <property type="match status" value="1"/>
</dbReference>
<dbReference type="GO" id="GO:0016787">
    <property type="term" value="F:hydrolase activity"/>
    <property type="evidence" value="ECO:0007669"/>
    <property type="project" value="UniProtKB-KW"/>
</dbReference>
<evidence type="ECO:0008006" key="13">
    <source>
        <dbReference type="Google" id="ProtNLM"/>
    </source>
</evidence>
<dbReference type="RefSeq" id="XP_007681405.1">
    <property type="nucleotide sequence ID" value="XM_007683215.1"/>
</dbReference>
<dbReference type="PANTHER" id="PTHR45865">
    <property type="entry name" value="E3 UBIQUITIN-PROTEIN LIGASE SHPRH FAMILY MEMBER"/>
    <property type="match status" value="1"/>
</dbReference>
<evidence type="ECO:0000259" key="10">
    <source>
        <dbReference type="PROSITE" id="PS51194"/>
    </source>
</evidence>
<reference evidence="11 12" key="1">
    <citation type="journal article" date="2012" name="PLoS Pathog.">
        <title>Diverse lifestyles and strategies of plant pathogenesis encoded in the genomes of eighteen Dothideomycetes fungi.</title>
        <authorList>
            <person name="Ohm R.A."/>
            <person name="Feau N."/>
            <person name="Henrissat B."/>
            <person name="Schoch C.L."/>
            <person name="Horwitz B.A."/>
            <person name="Barry K.W."/>
            <person name="Condon B.J."/>
            <person name="Copeland A.C."/>
            <person name="Dhillon B."/>
            <person name="Glaser F."/>
            <person name="Hesse C.N."/>
            <person name="Kosti I."/>
            <person name="LaButti K."/>
            <person name="Lindquist E.A."/>
            <person name="Lucas S."/>
            <person name="Salamov A.A."/>
            <person name="Bradshaw R.E."/>
            <person name="Ciuffetti L."/>
            <person name="Hamelin R.C."/>
            <person name="Kema G.H.J."/>
            <person name="Lawrence C."/>
            <person name="Scott J.A."/>
            <person name="Spatafora J.W."/>
            <person name="Turgeon B.G."/>
            <person name="de Wit P.J.G.M."/>
            <person name="Zhong S."/>
            <person name="Goodwin S.B."/>
            <person name="Grigoriev I.V."/>
        </authorList>
    </citation>
    <scope>NUCLEOTIDE SEQUENCE [LARGE SCALE GENOMIC DNA]</scope>
    <source>
        <strain evidence="11 12">UAMH 10762</strain>
    </source>
</reference>
<dbReference type="GO" id="GO:0000209">
    <property type="term" value="P:protein polyubiquitination"/>
    <property type="evidence" value="ECO:0007669"/>
    <property type="project" value="TreeGrafter"/>
</dbReference>
<dbReference type="eggNOG" id="KOG0298">
    <property type="taxonomic scope" value="Eukaryota"/>
</dbReference>
<dbReference type="GeneID" id="19113807"/>
<dbReference type="Gene3D" id="3.40.50.300">
    <property type="entry name" value="P-loop containing nucleotide triphosphate hydrolases"/>
    <property type="match status" value="1"/>
</dbReference>
<evidence type="ECO:0000259" key="8">
    <source>
        <dbReference type="PROSITE" id="PS50089"/>
    </source>
</evidence>
<evidence type="ECO:0000313" key="11">
    <source>
        <dbReference type="EMBL" id="EMC91337.1"/>
    </source>
</evidence>
<keyword evidence="1" id="KW-0479">Metal-binding</keyword>
<dbReference type="GO" id="GO:0005634">
    <property type="term" value="C:nucleus"/>
    <property type="evidence" value="ECO:0007669"/>
    <property type="project" value="TreeGrafter"/>
</dbReference>
<dbReference type="SUPFAM" id="SSF52540">
    <property type="entry name" value="P-loop containing nucleoside triphosphate hydrolases"/>
    <property type="match status" value="2"/>
</dbReference>
<dbReference type="CDD" id="cd18793">
    <property type="entry name" value="SF2_C_SNF"/>
    <property type="match status" value="1"/>
</dbReference>
<organism evidence="11 12">
    <name type="scientific">Baudoinia panamericana (strain UAMH 10762)</name>
    <name type="common">Angels' share fungus</name>
    <name type="synonym">Baudoinia compniacensis (strain UAMH 10762)</name>
    <dbReference type="NCBI Taxonomy" id="717646"/>
    <lineage>
        <taxon>Eukaryota</taxon>
        <taxon>Fungi</taxon>
        <taxon>Dikarya</taxon>
        <taxon>Ascomycota</taxon>
        <taxon>Pezizomycotina</taxon>
        <taxon>Dothideomycetes</taxon>
        <taxon>Dothideomycetidae</taxon>
        <taxon>Mycosphaerellales</taxon>
        <taxon>Teratosphaeriaceae</taxon>
        <taxon>Baudoinia</taxon>
    </lineage>
</organism>
<dbReference type="InterPro" id="IPR027417">
    <property type="entry name" value="P-loop_NTPase"/>
</dbReference>
<dbReference type="PROSITE" id="PS50089">
    <property type="entry name" value="ZF_RING_2"/>
    <property type="match status" value="1"/>
</dbReference>
<dbReference type="InterPro" id="IPR014001">
    <property type="entry name" value="Helicase_ATP-bd"/>
</dbReference>
<dbReference type="PROSITE" id="PS00518">
    <property type="entry name" value="ZF_RING_1"/>
    <property type="match status" value="1"/>
</dbReference>
<dbReference type="Gene3D" id="3.30.40.10">
    <property type="entry name" value="Zinc/RING finger domain, C3HC4 (zinc finger)"/>
    <property type="match status" value="1"/>
</dbReference>
<dbReference type="SMART" id="SM00490">
    <property type="entry name" value="HELICc"/>
    <property type="match status" value="1"/>
</dbReference>
<accession>M2LBS7</accession>
<dbReference type="Pfam" id="PF26021">
    <property type="entry name" value="Ferritin_C144_05"/>
    <property type="match status" value="1"/>
</dbReference>
<dbReference type="CDD" id="cd18070">
    <property type="entry name" value="DEXQc_SHPRH"/>
    <property type="match status" value="1"/>
</dbReference>
<evidence type="ECO:0000256" key="4">
    <source>
        <dbReference type="ARBA" id="ARBA00022801"/>
    </source>
</evidence>
<dbReference type="InterPro" id="IPR001841">
    <property type="entry name" value="Znf_RING"/>
</dbReference>
<keyword evidence="12" id="KW-1185">Reference proteome</keyword>
<gene>
    <name evidence="11" type="ORF">BAUCODRAFT_39506</name>
</gene>
<keyword evidence="2" id="KW-0547">Nucleotide-binding</keyword>
<dbReference type="InterPro" id="IPR000330">
    <property type="entry name" value="SNF2_N"/>
</dbReference>
<dbReference type="InterPro" id="IPR049730">
    <property type="entry name" value="SNF2/RAD54-like_C"/>
</dbReference>
<dbReference type="OrthoDB" id="5330228at2759"/>
<dbReference type="Pfam" id="PF13920">
    <property type="entry name" value="zf-C3HC4_3"/>
    <property type="match status" value="1"/>
</dbReference>
<dbReference type="InterPro" id="IPR038718">
    <property type="entry name" value="SNF2-like_sf"/>
</dbReference>
<proteinExistence type="predicted"/>
<dbReference type="KEGG" id="bcom:BAUCODRAFT_39506"/>
<dbReference type="InterPro" id="IPR017907">
    <property type="entry name" value="Znf_RING_CS"/>
</dbReference>
<evidence type="ECO:0000259" key="9">
    <source>
        <dbReference type="PROSITE" id="PS51192"/>
    </source>
</evidence>
<feature type="domain" description="Helicase ATP-binding" evidence="9">
    <location>
        <begin position="349"/>
        <end position="554"/>
    </location>
</feature>
<dbReference type="InterPro" id="IPR013083">
    <property type="entry name" value="Znf_RING/FYVE/PHD"/>
</dbReference>
<evidence type="ECO:0000256" key="6">
    <source>
        <dbReference type="ARBA" id="ARBA00022840"/>
    </source>
</evidence>
<keyword evidence="3 7" id="KW-0863">Zinc-finger</keyword>
<dbReference type="Pfam" id="PF00176">
    <property type="entry name" value="SNF2-rel_dom"/>
    <property type="match status" value="1"/>
</dbReference>
<protein>
    <recommendedName>
        <fullName evidence="13">RING-type domain-containing protein</fullName>
    </recommendedName>
</protein>
<dbReference type="Proteomes" id="UP000011761">
    <property type="component" value="Unassembled WGS sequence"/>
</dbReference>
<dbReference type="HOGENOM" id="CLU_001592_1_1_1"/>
<dbReference type="Gene3D" id="3.40.50.10810">
    <property type="entry name" value="Tandem AAA-ATPase domain"/>
    <property type="match status" value="1"/>
</dbReference>
<evidence type="ECO:0000256" key="7">
    <source>
        <dbReference type="PROSITE-ProRule" id="PRU00175"/>
    </source>
</evidence>
<feature type="domain" description="RING-type" evidence="8">
    <location>
        <begin position="1158"/>
        <end position="1196"/>
    </location>
</feature>
<evidence type="ECO:0000256" key="1">
    <source>
        <dbReference type="ARBA" id="ARBA00022723"/>
    </source>
</evidence>
<dbReference type="STRING" id="717646.M2LBS7"/>
<evidence type="ECO:0000256" key="2">
    <source>
        <dbReference type="ARBA" id="ARBA00022741"/>
    </source>
</evidence>